<evidence type="ECO:0000256" key="3">
    <source>
        <dbReference type="ARBA" id="ARBA00006958"/>
    </source>
</evidence>
<dbReference type="Proteomes" id="UP001152562">
    <property type="component" value="Unassembled WGS sequence"/>
</dbReference>
<evidence type="ECO:0000256" key="6">
    <source>
        <dbReference type="ARBA" id="ARBA00022801"/>
    </source>
</evidence>
<comment type="subcellular location">
    <subcellularLocation>
        <location evidence="2">Nucleus</location>
    </subcellularLocation>
</comment>
<dbReference type="InterPro" id="IPR027806">
    <property type="entry name" value="HARBI1_dom"/>
</dbReference>
<dbReference type="GO" id="GO:0046872">
    <property type="term" value="F:metal ion binding"/>
    <property type="evidence" value="ECO:0007669"/>
    <property type="project" value="UniProtKB-KW"/>
</dbReference>
<evidence type="ECO:0000313" key="10">
    <source>
        <dbReference type="Proteomes" id="UP001152562"/>
    </source>
</evidence>
<feature type="domain" description="DDE Tnp4" evidence="8">
    <location>
        <begin position="155"/>
        <end position="304"/>
    </location>
</feature>
<dbReference type="InterPro" id="IPR045249">
    <property type="entry name" value="HARBI1-like"/>
</dbReference>
<keyword evidence="7" id="KW-0539">Nucleus</keyword>
<protein>
    <recommendedName>
        <fullName evidence="8">DDE Tnp4 domain-containing protein</fullName>
    </recommendedName>
</protein>
<evidence type="ECO:0000256" key="4">
    <source>
        <dbReference type="ARBA" id="ARBA00022722"/>
    </source>
</evidence>
<keyword evidence="5" id="KW-0479">Metal-binding</keyword>
<dbReference type="OrthoDB" id="2430314at2759"/>
<reference evidence="9" key="1">
    <citation type="submission" date="2022-05" db="EMBL/GenBank/DDBJ databases">
        <authorList>
            <person name="Okamura Y."/>
        </authorList>
    </citation>
    <scope>NUCLEOTIDE SEQUENCE</scope>
</reference>
<comment type="cofactor">
    <cofactor evidence="1">
        <name>a divalent metal cation</name>
        <dbReference type="ChEBI" id="CHEBI:60240"/>
    </cofactor>
</comment>
<name>A0A9P0TKW5_PIEBR</name>
<keyword evidence="4" id="KW-0540">Nuclease</keyword>
<comment type="caution">
    <text evidence="9">The sequence shown here is derived from an EMBL/GenBank/DDBJ whole genome shotgun (WGS) entry which is preliminary data.</text>
</comment>
<dbReference type="GO" id="GO:0004518">
    <property type="term" value="F:nuclease activity"/>
    <property type="evidence" value="ECO:0007669"/>
    <property type="project" value="UniProtKB-KW"/>
</dbReference>
<organism evidence="9 10">
    <name type="scientific">Pieris brassicae</name>
    <name type="common">White butterfly</name>
    <name type="synonym">Large white butterfly</name>
    <dbReference type="NCBI Taxonomy" id="7116"/>
    <lineage>
        <taxon>Eukaryota</taxon>
        <taxon>Metazoa</taxon>
        <taxon>Ecdysozoa</taxon>
        <taxon>Arthropoda</taxon>
        <taxon>Hexapoda</taxon>
        <taxon>Insecta</taxon>
        <taxon>Pterygota</taxon>
        <taxon>Neoptera</taxon>
        <taxon>Endopterygota</taxon>
        <taxon>Lepidoptera</taxon>
        <taxon>Glossata</taxon>
        <taxon>Ditrysia</taxon>
        <taxon>Papilionoidea</taxon>
        <taxon>Pieridae</taxon>
        <taxon>Pierinae</taxon>
        <taxon>Pieris</taxon>
    </lineage>
</organism>
<gene>
    <name evidence="9" type="ORF">PIBRA_LOCUS9660</name>
</gene>
<dbReference type="PANTHER" id="PTHR22930:SF289">
    <property type="entry name" value="DDE TNP4 DOMAIN-CONTAINING PROTEIN-RELATED"/>
    <property type="match status" value="1"/>
</dbReference>
<evidence type="ECO:0000313" key="9">
    <source>
        <dbReference type="EMBL" id="CAH4033364.1"/>
    </source>
</evidence>
<dbReference type="PANTHER" id="PTHR22930">
    <property type="match status" value="1"/>
</dbReference>
<dbReference type="GO" id="GO:0016787">
    <property type="term" value="F:hydrolase activity"/>
    <property type="evidence" value="ECO:0007669"/>
    <property type="project" value="UniProtKB-KW"/>
</dbReference>
<dbReference type="Pfam" id="PF13359">
    <property type="entry name" value="DDE_Tnp_4"/>
    <property type="match status" value="1"/>
</dbReference>
<evidence type="ECO:0000256" key="5">
    <source>
        <dbReference type="ARBA" id="ARBA00022723"/>
    </source>
</evidence>
<proteinExistence type="inferred from homology"/>
<evidence type="ECO:0000256" key="1">
    <source>
        <dbReference type="ARBA" id="ARBA00001968"/>
    </source>
</evidence>
<accession>A0A9P0TKW5</accession>
<keyword evidence="6" id="KW-0378">Hydrolase</keyword>
<keyword evidence="10" id="KW-1185">Reference proteome</keyword>
<dbReference type="AlphaFoldDB" id="A0A9P0TKW5"/>
<comment type="similarity">
    <text evidence="3">Belongs to the HARBI1 family.</text>
</comment>
<evidence type="ECO:0000259" key="8">
    <source>
        <dbReference type="Pfam" id="PF13359"/>
    </source>
</evidence>
<dbReference type="GO" id="GO:0005634">
    <property type="term" value="C:nucleus"/>
    <property type="evidence" value="ECO:0007669"/>
    <property type="project" value="UniProtKB-SubCell"/>
</dbReference>
<dbReference type="EMBL" id="CALOZG010000029">
    <property type="protein sequence ID" value="CAH4033364.1"/>
    <property type="molecule type" value="Genomic_DNA"/>
</dbReference>
<sequence length="345" mass="39249">MDNLDDFVEFYEYSRKHRASGPRCYLRDFSNPFEKYSVTEFHSRFGFTQNSVKNILIPLLEPDLKATSRRGLPFPPEIMVLLTLRYFATGSFQKLDSNDMNICQQSMSRIVTRVANALAKKMKKIVKFPSRFEEVNKVKRMFYNIANFPGVIGCIDCTHIKIKNPGGLSSEVFRNSSGYFSINVQAVVGPSLEFYNMVSRWPGSTHDSFIYNNSALKQQLESGNIQGVLLGDNDYSVSNVLLTPFLSPNSHAQEKYNQSHNMTRNVVDRAFDVWKKKFPCLQEGMAIKIETVVAVVCACATLHNISLQICETLNSDQELVDVDLSQENNNSGSLFRQSLVDKYFE</sequence>
<evidence type="ECO:0000256" key="2">
    <source>
        <dbReference type="ARBA" id="ARBA00004123"/>
    </source>
</evidence>
<evidence type="ECO:0000256" key="7">
    <source>
        <dbReference type="ARBA" id="ARBA00023242"/>
    </source>
</evidence>